<keyword evidence="3" id="KW-1185">Reference proteome</keyword>
<sequence>MRKTNALDFSDSTSNCSYWLIATVERSFSKLKPIKTYLRSSMSQERLVGLAAISIERDLLQNNDIENSMKDFVDKKLSNCSPVNTKNFCGPADFVVTEFDCISKQIARQYKDWSVEQWGNVMWSDDPRFSLFQNDEVAALLKCD</sequence>
<accession>A0A4Y2H0F5</accession>
<evidence type="ECO:0000259" key="1">
    <source>
        <dbReference type="Pfam" id="PF05699"/>
    </source>
</evidence>
<dbReference type="PANTHER" id="PTHR45749">
    <property type="match status" value="1"/>
</dbReference>
<dbReference type="PANTHER" id="PTHR45749:SF35">
    <property type="entry name" value="AC-LIKE TRANSPOSASE-RELATED"/>
    <property type="match status" value="1"/>
</dbReference>
<reference evidence="2 3" key="1">
    <citation type="journal article" date="2019" name="Sci. Rep.">
        <title>Orb-weaving spider Araneus ventricosus genome elucidates the spidroin gene catalogue.</title>
        <authorList>
            <person name="Kono N."/>
            <person name="Nakamura H."/>
            <person name="Ohtoshi R."/>
            <person name="Moran D.A.P."/>
            <person name="Shinohara A."/>
            <person name="Yoshida Y."/>
            <person name="Fujiwara M."/>
            <person name="Mori M."/>
            <person name="Tomita M."/>
            <person name="Arakawa K."/>
        </authorList>
    </citation>
    <scope>NUCLEOTIDE SEQUENCE [LARGE SCALE GENOMIC DNA]</scope>
</reference>
<proteinExistence type="predicted"/>
<dbReference type="Proteomes" id="UP000499080">
    <property type="component" value="Unassembled WGS sequence"/>
</dbReference>
<organism evidence="2 3">
    <name type="scientific">Araneus ventricosus</name>
    <name type="common">Orbweaver spider</name>
    <name type="synonym">Epeira ventricosa</name>
    <dbReference type="NCBI Taxonomy" id="182803"/>
    <lineage>
        <taxon>Eukaryota</taxon>
        <taxon>Metazoa</taxon>
        <taxon>Ecdysozoa</taxon>
        <taxon>Arthropoda</taxon>
        <taxon>Chelicerata</taxon>
        <taxon>Arachnida</taxon>
        <taxon>Araneae</taxon>
        <taxon>Araneomorphae</taxon>
        <taxon>Entelegynae</taxon>
        <taxon>Araneoidea</taxon>
        <taxon>Araneidae</taxon>
        <taxon>Araneus</taxon>
    </lineage>
</organism>
<dbReference type="EMBL" id="BGPR01001634">
    <property type="protein sequence ID" value="GBM58446.1"/>
    <property type="molecule type" value="Genomic_DNA"/>
</dbReference>
<dbReference type="OrthoDB" id="1164622at2759"/>
<feature type="domain" description="HAT C-terminal dimerisation" evidence="1">
    <location>
        <begin position="21"/>
        <end position="59"/>
    </location>
</feature>
<dbReference type="AlphaFoldDB" id="A0A4Y2H0F5"/>
<name>A0A4Y2H0F5_ARAVE</name>
<evidence type="ECO:0000313" key="2">
    <source>
        <dbReference type="EMBL" id="GBM58446.1"/>
    </source>
</evidence>
<dbReference type="GO" id="GO:0046983">
    <property type="term" value="F:protein dimerization activity"/>
    <property type="evidence" value="ECO:0007669"/>
    <property type="project" value="InterPro"/>
</dbReference>
<dbReference type="InterPro" id="IPR008906">
    <property type="entry name" value="HATC_C_dom"/>
</dbReference>
<dbReference type="Pfam" id="PF05699">
    <property type="entry name" value="Dimer_Tnp_hAT"/>
    <property type="match status" value="1"/>
</dbReference>
<evidence type="ECO:0000313" key="3">
    <source>
        <dbReference type="Proteomes" id="UP000499080"/>
    </source>
</evidence>
<gene>
    <name evidence="2" type="ORF">AVEN_269136_1</name>
</gene>
<protein>
    <recommendedName>
        <fullName evidence="1">HAT C-terminal dimerisation domain-containing protein</fullName>
    </recommendedName>
</protein>
<comment type="caution">
    <text evidence="2">The sequence shown here is derived from an EMBL/GenBank/DDBJ whole genome shotgun (WGS) entry which is preliminary data.</text>
</comment>